<evidence type="ECO:0000313" key="2">
    <source>
        <dbReference type="EMBL" id="TDC17372.1"/>
    </source>
</evidence>
<dbReference type="Pfam" id="PF13560">
    <property type="entry name" value="HTH_31"/>
    <property type="match status" value="1"/>
</dbReference>
<feature type="domain" description="HTH cro/C1-type" evidence="1">
    <location>
        <begin position="18"/>
        <end position="72"/>
    </location>
</feature>
<reference evidence="2 3" key="1">
    <citation type="submission" date="2019-03" db="EMBL/GenBank/DDBJ databases">
        <title>Draft genome sequences of novel Actinobacteria.</title>
        <authorList>
            <person name="Sahin N."/>
            <person name="Ay H."/>
            <person name="Saygin H."/>
        </authorList>
    </citation>
    <scope>NUCLEOTIDE SEQUENCE [LARGE SCALE GENOMIC DNA]</scope>
    <source>
        <strain evidence="2 3">DSM 45347</strain>
    </source>
</reference>
<dbReference type="SUPFAM" id="SSF47413">
    <property type="entry name" value="lambda repressor-like DNA-binding domains"/>
    <property type="match status" value="1"/>
</dbReference>
<keyword evidence="3" id="KW-1185">Reference proteome</keyword>
<sequence>MPTSQAPSVRRRRLGVALRRLREDGGLSTETVGRRLRWSASKVSRIETARIGVRESDIKRMLRLYQVEEHALTELLALAREAAAPGWWTHYPGLPNDQAAYCALEDEADTALAYEAQVVPGLLQTADYARCMITGWAEIVPAPPTVIERDLQVRMKRQELLRAPRSLHLSVILDEAVLLHRVGDAAIMRRQLGRLVELADLPNMKLRVLPLTADHSAALHAFTLLEFAPSFEVTFPAVVHSESHPLSLVQDETVTYEHRRVFDWLAQGSLTPADSVRLIQHTAEQVWTS</sequence>
<dbReference type="GO" id="GO:0003677">
    <property type="term" value="F:DNA binding"/>
    <property type="evidence" value="ECO:0007669"/>
    <property type="project" value="InterPro"/>
</dbReference>
<dbReference type="EMBL" id="SMJW01000034">
    <property type="protein sequence ID" value="TDC17372.1"/>
    <property type="molecule type" value="Genomic_DNA"/>
</dbReference>
<dbReference type="Proteomes" id="UP000295431">
    <property type="component" value="Unassembled WGS sequence"/>
</dbReference>
<accession>A0A4R4PAP9</accession>
<name>A0A4R4PAP9_9ACTN</name>
<dbReference type="OrthoDB" id="3462999at2"/>
<organism evidence="2 3">
    <name type="scientific">Actinomadura bangladeshensis</name>
    <dbReference type="NCBI Taxonomy" id="453573"/>
    <lineage>
        <taxon>Bacteria</taxon>
        <taxon>Bacillati</taxon>
        <taxon>Actinomycetota</taxon>
        <taxon>Actinomycetes</taxon>
        <taxon>Streptosporangiales</taxon>
        <taxon>Thermomonosporaceae</taxon>
        <taxon>Actinomadura</taxon>
    </lineage>
</organism>
<dbReference type="AlphaFoldDB" id="A0A4R4PAP9"/>
<evidence type="ECO:0000313" key="3">
    <source>
        <dbReference type="Proteomes" id="UP000295431"/>
    </source>
</evidence>
<protein>
    <submittedName>
        <fullName evidence="2">XRE family transcriptional regulator</fullName>
    </submittedName>
</protein>
<dbReference type="CDD" id="cd00093">
    <property type="entry name" value="HTH_XRE"/>
    <property type="match status" value="1"/>
</dbReference>
<dbReference type="PROSITE" id="PS50943">
    <property type="entry name" value="HTH_CROC1"/>
    <property type="match status" value="1"/>
</dbReference>
<comment type="caution">
    <text evidence="2">The sequence shown here is derived from an EMBL/GenBank/DDBJ whole genome shotgun (WGS) entry which is preliminary data.</text>
</comment>
<dbReference type="Gene3D" id="1.10.260.40">
    <property type="entry name" value="lambda repressor-like DNA-binding domains"/>
    <property type="match status" value="1"/>
</dbReference>
<proteinExistence type="predicted"/>
<dbReference type="SMART" id="SM00530">
    <property type="entry name" value="HTH_XRE"/>
    <property type="match status" value="1"/>
</dbReference>
<dbReference type="Pfam" id="PF19054">
    <property type="entry name" value="DUF5753"/>
    <property type="match status" value="1"/>
</dbReference>
<dbReference type="InterPro" id="IPR010982">
    <property type="entry name" value="Lambda_DNA-bd_dom_sf"/>
</dbReference>
<dbReference type="InterPro" id="IPR001387">
    <property type="entry name" value="Cro/C1-type_HTH"/>
</dbReference>
<dbReference type="InterPro" id="IPR043917">
    <property type="entry name" value="DUF5753"/>
</dbReference>
<evidence type="ECO:0000259" key="1">
    <source>
        <dbReference type="PROSITE" id="PS50943"/>
    </source>
</evidence>
<gene>
    <name evidence="2" type="ORF">E1284_09500</name>
</gene>